<accession>A0A179GD15</accession>
<feature type="compositionally biased region" description="Low complexity" evidence="1">
    <location>
        <begin position="130"/>
        <end position="144"/>
    </location>
</feature>
<gene>
    <name evidence="2" type="ORF">VFPBJ_09687</name>
</gene>
<dbReference type="EMBL" id="LSBH01000008">
    <property type="protein sequence ID" value="OAQ75714.1"/>
    <property type="molecule type" value="Genomic_DNA"/>
</dbReference>
<reference evidence="2 3" key="1">
    <citation type="submission" date="2016-01" db="EMBL/GenBank/DDBJ databases">
        <title>Biosynthesis of antibiotic leucinostatins and their inhibition on Phytophthora in bio-control Purpureocillium lilacinum.</title>
        <authorList>
            <person name="Wang G."/>
            <person name="Liu Z."/>
            <person name="Lin R."/>
            <person name="Li E."/>
            <person name="Mao Z."/>
            <person name="Ling J."/>
            <person name="Yin W."/>
            <person name="Xie B."/>
        </authorList>
    </citation>
    <scope>NUCLEOTIDE SEQUENCE [LARGE SCALE GENOMIC DNA]</scope>
    <source>
        <strain evidence="2">PLBJ-1</strain>
    </source>
</reference>
<evidence type="ECO:0000313" key="3">
    <source>
        <dbReference type="Proteomes" id="UP000078240"/>
    </source>
</evidence>
<evidence type="ECO:0000256" key="1">
    <source>
        <dbReference type="SAM" id="MobiDB-lite"/>
    </source>
</evidence>
<evidence type="ECO:0000313" key="2">
    <source>
        <dbReference type="EMBL" id="OAQ75714.1"/>
    </source>
</evidence>
<feature type="compositionally biased region" description="Polar residues" evidence="1">
    <location>
        <begin position="1"/>
        <end position="11"/>
    </location>
</feature>
<feature type="region of interest" description="Disordered" evidence="1">
    <location>
        <begin position="274"/>
        <end position="293"/>
    </location>
</feature>
<dbReference type="Proteomes" id="UP000078240">
    <property type="component" value="Unassembled WGS sequence"/>
</dbReference>
<feature type="region of interest" description="Disordered" evidence="1">
    <location>
        <begin position="67"/>
        <end position="185"/>
    </location>
</feature>
<sequence length="293" mass="31472">MRFSSSATAVTGSPGGAAESPGRFACSEWPAPPLQRVYGSHWRWTGVARRPQRCRNISCSGQCSTVAKRRRGLGGRKGAPAGTPPSDPSDCPGRLRSAESNPHRRRRRAYVFRRSSSCSSRRHPPALCIAEPSSTAPSTTASGPRRPHDNGRRRRARPAAGRRRRREASRGPSPPASPPGARRRRLLDVVDIVALADTQGAAHGAGRGERHPPVAARPAHQHALLQHLHRLVLHQLQHPRHHLWHAGPGRLWPEPARLVARHSLLLPAVDAGAGGPGRAGAQDGHAPDDSGAV</sequence>
<comment type="caution">
    <text evidence="2">The sequence shown here is derived from an EMBL/GenBank/DDBJ whole genome shotgun (WGS) entry which is preliminary data.</text>
</comment>
<feature type="region of interest" description="Disordered" evidence="1">
    <location>
        <begin position="1"/>
        <end position="24"/>
    </location>
</feature>
<proteinExistence type="predicted"/>
<organism evidence="2 3">
    <name type="scientific">Purpureocillium lilacinum</name>
    <name type="common">Paecilomyces lilacinus</name>
    <dbReference type="NCBI Taxonomy" id="33203"/>
    <lineage>
        <taxon>Eukaryota</taxon>
        <taxon>Fungi</taxon>
        <taxon>Dikarya</taxon>
        <taxon>Ascomycota</taxon>
        <taxon>Pezizomycotina</taxon>
        <taxon>Sordariomycetes</taxon>
        <taxon>Hypocreomycetidae</taxon>
        <taxon>Hypocreales</taxon>
        <taxon>Ophiocordycipitaceae</taxon>
        <taxon>Purpureocillium</taxon>
    </lineage>
</organism>
<feature type="compositionally biased region" description="Basic residues" evidence="1">
    <location>
        <begin position="151"/>
        <end position="167"/>
    </location>
</feature>
<name>A0A179GD15_PURLI</name>
<dbReference type="AlphaFoldDB" id="A0A179GD15"/>
<protein>
    <submittedName>
        <fullName evidence="2">Uncharacterized protein</fullName>
    </submittedName>
</protein>